<gene>
    <name evidence="1" type="ORF">BN1224_Wien2_H_02330</name>
</gene>
<sequence length="42" mass="4994">GISIENIFCFSFLSLKTSLVLLCWDFKMEVDANYTLFFFQDF</sequence>
<accession>A0A0F7XTB7</accession>
<evidence type="ECO:0000313" key="1">
    <source>
        <dbReference type="EMBL" id="CRI54129.1"/>
    </source>
</evidence>
<dbReference type="AlphaFoldDB" id="A0A0F7XTB7"/>
<proteinExistence type="predicted"/>
<name>A0A0F7XTB7_CHLPN</name>
<reference evidence="1" key="1">
    <citation type="submission" date="2015-05" db="EMBL/GenBank/DDBJ databases">
        <authorList>
            <person name="Rattei Thomas"/>
        </authorList>
    </citation>
    <scope>NUCLEOTIDE SEQUENCE</scope>
    <source>
        <strain evidence="1">Wien2</strain>
    </source>
</reference>
<feature type="non-terminal residue" evidence="1">
    <location>
        <position position="1"/>
    </location>
</feature>
<protein>
    <submittedName>
        <fullName evidence="1">Uncharacterized protein</fullName>
    </submittedName>
</protein>
<dbReference type="EMBL" id="LN847255">
    <property type="protein sequence ID" value="CRI54129.1"/>
    <property type="molecule type" value="Genomic_DNA"/>
</dbReference>
<organism evidence="1">
    <name type="scientific">Chlamydia pneumoniae</name>
    <name type="common">Chlamydophila pneumoniae</name>
    <dbReference type="NCBI Taxonomy" id="83558"/>
    <lineage>
        <taxon>Bacteria</taxon>
        <taxon>Pseudomonadati</taxon>
        <taxon>Chlamydiota</taxon>
        <taxon>Chlamydiia</taxon>
        <taxon>Chlamydiales</taxon>
        <taxon>Chlamydiaceae</taxon>
        <taxon>Chlamydia/Chlamydophila group</taxon>
        <taxon>Chlamydia</taxon>
    </lineage>
</organism>